<organism evidence="3 4">
    <name type="scientific">Christiangramia antarctica</name>
    <dbReference type="NCBI Taxonomy" id="2058158"/>
    <lineage>
        <taxon>Bacteria</taxon>
        <taxon>Pseudomonadati</taxon>
        <taxon>Bacteroidota</taxon>
        <taxon>Flavobacteriia</taxon>
        <taxon>Flavobacteriales</taxon>
        <taxon>Flavobacteriaceae</taxon>
        <taxon>Christiangramia</taxon>
    </lineage>
</organism>
<dbReference type="InterPro" id="IPR036513">
    <property type="entry name" value="STAS_dom_sf"/>
</dbReference>
<dbReference type="InterPro" id="IPR002645">
    <property type="entry name" value="STAS_dom"/>
</dbReference>
<evidence type="ECO:0000256" key="1">
    <source>
        <dbReference type="SAM" id="Phobius"/>
    </source>
</evidence>
<comment type="caution">
    <text evidence="3">The sequence shown here is derived from an EMBL/GenBank/DDBJ whole genome shotgun (WGS) entry which is preliminary data.</text>
</comment>
<sequence>MSVLNSTGKILEIKGKLYCGNVTETQQQIEYALEIFNNVIINLNSVSSMDISGIFMLYLLIVKAKEKKKEILFHGLDNQVIKTAMSIAGVKRIFVEAA</sequence>
<keyword evidence="1" id="KW-0472">Membrane</keyword>
<dbReference type="SUPFAM" id="SSF52091">
    <property type="entry name" value="SpoIIaa-like"/>
    <property type="match status" value="1"/>
</dbReference>
<dbReference type="PROSITE" id="PS50801">
    <property type="entry name" value="STAS"/>
    <property type="match status" value="1"/>
</dbReference>
<dbReference type="EMBL" id="JBHUOJ010000039">
    <property type="protein sequence ID" value="MFD2835380.1"/>
    <property type="molecule type" value="Genomic_DNA"/>
</dbReference>
<dbReference type="Proteomes" id="UP001597438">
    <property type="component" value="Unassembled WGS sequence"/>
</dbReference>
<dbReference type="RefSeq" id="WP_251741129.1">
    <property type="nucleotide sequence ID" value="NZ_JBHUOJ010000039.1"/>
</dbReference>
<reference evidence="4" key="1">
    <citation type="journal article" date="2019" name="Int. J. Syst. Evol. Microbiol.">
        <title>The Global Catalogue of Microorganisms (GCM) 10K type strain sequencing project: providing services to taxonomists for standard genome sequencing and annotation.</title>
        <authorList>
            <consortium name="The Broad Institute Genomics Platform"/>
            <consortium name="The Broad Institute Genome Sequencing Center for Infectious Disease"/>
            <person name="Wu L."/>
            <person name="Ma J."/>
        </authorList>
    </citation>
    <scope>NUCLEOTIDE SEQUENCE [LARGE SCALE GENOMIC DNA]</scope>
    <source>
        <strain evidence="4">KCTC 52925</strain>
    </source>
</reference>
<evidence type="ECO:0000313" key="3">
    <source>
        <dbReference type="EMBL" id="MFD2835380.1"/>
    </source>
</evidence>
<keyword evidence="1" id="KW-1133">Transmembrane helix</keyword>
<protein>
    <submittedName>
        <fullName evidence="3">STAS domain-containing protein</fullName>
    </submittedName>
</protein>
<accession>A0ABW5X9Z1</accession>
<evidence type="ECO:0000259" key="2">
    <source>
        <dbReference type="PROSITE" id="PS50801"/>
    </source>
</evidence>
<dbReference type="Pfam" id="PF01740">
    <property type="entry name" value="STAS"/>
    <property type="match status" value="1"/>
</dbReference>
<keyword evidence="4" id="KW-1185">Reference proteome</keyword>
<dbReference type="Gene3D" id="3.30.750.24">
    <property type="entry name" value="STAS domain"/>
    <property type="match status" value="1"/>
</dbReference>
<proteinExistence type="predicted"/>
<feature type="domain" description="STAS" evidence="2">
    <location>
        <begin position="10"/>
        <end position="98"/>
    </location>
</feature>
<name>A0ABW5X9Z1_9FLAO</name>
<gene>
    <name evidence="3" type="ORF">ACFSYS_18960</name>
</gene>
<keyword evidence="1" id="KW-0812">Transmembrane</keyword>
<evidence type="ECO:0000313" key="4">
    <source>
        <dbReference type="Proteomes" id="UP001597438"/>
    </source>
</evidence>
<feature type="transmembrane region" description="Helical" evidence="1">
    <location>
        <begin position="39"/>
        <end position="61"/>
    </location>
</feature>